<dbReference type="PANTHER" id="PTHR13510">
    <property type="entry name" value="FYVE-FINGER-CONTAINING RAB5 EFFECTOR PROTEIN RABENOSYN-5-RELATED"/>
    <property type="match status" value="1"/>
</dbReference>
<dbReference type="VEuPathDB" id="FungiDB:SPRG_11749"/>
<dbReference type="SUPFAM" id="SSF55961">
    <property type="entry name" value="Bet v1-like"/>
    <property type="match status" value="1"/>
</dbReference>
<dbReference type="Proteomes" id="UP000030745">
    <property type="component" value="Unassembled WGS sequence"/>
</dbReference>
<dbReference type="OMA" id="SCHLAVR"/>
<dbReference type="Gene3D" id="3.30.40.10">
    <property type="entry name" value="Zinc/RING finger domain, C3HC4 (zinc finger)"/>
    <property type="match status" value="1"/>
</dbReference>
<dbReference type="OrthoDB" id="58686at2759"/>
<dbReference type="GeneID" id="24133768"/>
<name>A0A067C1A9_SAPPC</name>
<dbReference type="KEGG" id="spar:SPRG_11749"/>
<keyword evidence="2" id="KW-1185">Reference proteome</keyword>
<dbReference type="AlphaFoldDB" id="A0A067C1A9"/>
<proteinExistence type="predicted"/>
<accession>A0A067C1A9</accession>
<dbReference type="Gene3D" id="3.30.530.20">
    <property type="match status" value="1"/>
</dbReference>
<dbReference type="InterPro" id="IPR013083">
    <property type="entry name" value="Znf_RING/FYVE/PHD"/>
</dbReference>
<dbReference type="PANTHER" id="PTHR13510:SF44">
    <property type="entry name" value="RABENOSYN-5"/>
    <property type="match status" value="1"/>
</dbReference>
<dbReference type="SUPFAM" id="SSF57903">
    <property type="entry name" value="FYVE/PHD zinc finger"/>
    <property type="match status" value="1"/>
</dbReference>
<evidence type="ECO:0000313" key="2">
    <source>
        <dbReference type="Proteomes" id="UP000030745"/>
    </source>
</evidence>
<dbReference type="InterPro" id="IPR023393">
    <property type="entry name" value="START-like_dom_sf"/>
</dbReference>
<sequence length="411" mass="45886">MGGMSLPLPPDFFRCPPLSASERQAFVHQAHHVCFLTARNAVSMAAKGPPTKVLVHAQTKRRLQIYHGSDVLDATLDGVVGVTQVHASWDEVGDFYNLSSAESVATFGSVFAHSTADRCSLYTLRRSTKRPLKYAGISWIAMDCPSPFLRRRDSCVLEAIREYEMQCPDTKAVRRCWVRALHSLELDCCPSLEQSHKMVRGRLVRSGHVFMETDRPGVLNYFVVYIGEAYGTVPRFVQQSCLQRMLPPMLRLEPHLQRQRLAFYFLHHPMHPIRVVRRKAAECGCCRTAFSVFSGPKTMCQVCEETICKSCHLAVRIDLHQSTVTAMVCTTCYTGMLPRTEFMRRQHAASTMVTMSMVDGEASRLGLDASFVAQAETVEHTFGLPCVQVGIDGAIEVYDETSPSGSNPTSL</sequence>
<dbReference type="InterPro" id="IPR052727">
    <property type="entry name" value="Rab4/Rab5_effector"/>
</dbReference>
<evidence type="ECO:0008006" key="3">
    <source>
        <dbReference type="Google" id="ProtNLM"/>
    </source>
</evidence>
<evidence type="ECO:0000313" key="1">
    <source>
        <dbReference type="EMBL" id="KDO22905.1"/>
    </source>
</evidence>
<dbReference type="InterPro" id="IPR011011">
    <property type="entry name" value="Znf_FYVE_PHD"/>
</dbReference>
<dbReference type="RefSeq" id="XP_012206343.1">
    <property type="nucleotide sequence ID" value="XM_012350953.1"/>
</dbReference>
<dbReference type="EMBL" id="KK583260">
    <property type="protein sequence ID" value="KDO22905.1"/>
    <property type="molecule type" value="Genomic_DNA"/>
</dbReference>
<protein>
    <recommendedName>
        <fullName evidence="3">FYVE-type domain-containing protein</fullName>
    </recommendedName>
</protein>
<reference evidence="1 2" key="1">
    <citation type="journal article" date="2013" name="PLoS Genet.">
        <title>Distinctive expansion of potential virulence genes in the genome of the oomycete fish pathogen Saprolegnia parasitica.</title>
        <authorList>
            <person name="Jiang R.H."/>
            <person name="de Bruijn I."/>
            <person name="Haas B.J."/>
            <person name="Belmonte R."/>
            <person name="Lobach L."/>
            <person name="Christie J."/>
            <person name="van den Ackerveken G."/>
            <person name="Bottin A."/>
            <person name="Bulone V."/>
            <person name="Diaz-Moreno S.M."/>
            <person name="Dumas B."/>
            <person name="Fan L."/>
            <person name="Gaulin E."/>
            <person name="Govers F."/>
            <person name="Grenville-Briggs L.J."/>
            <person name="Horner N.R."/>
            <person name="Levin J.Z."/>
            <person name="Mammella M."/>
            <person name="Meijer H.J."/>
            <person name="Morris P."/>
            <person name="Nusbaum C."/>
            <person name="Oome S."/>
            <person name="Phillips A.J."/>
            <person name="van Rooyen D."/>
            <person name="Rzeszutek E."/>
            <person name="Saraiva M."/>
            <person name="Secombes C.J."/>
            <person name="Seidl M.F."/>
            <person name="Snel B."/>
            <person name="Stassen J.H."/>
            <person name="Sykes S."/>
            <person name="Tripathy S."/>
            <person name="van den Berg H."/>
            <person name="Vega-Arreguin J.C."/>
            <person name="Wawra S."/>
            <person name="Young S.K."/>
            <person name="Zeng Q."/>
            <person name="Dieguez-Uribeondo J."/>
            <person name="Russ C."/>
            <person name="Tyler B.M."/>
            <person name="van West P."/>
        </authorList>
    </citation>
    <scope>NUCLEOTIDE SEQUENCE [LARGE SCALE GENOMIC DNA]</scope>
    <source>
        <strain evidence="1 2">CBS 223.65</strain>
    </source>
</reference>
<organism evidence="1 2">
    <name type="scientific">Saprolegnia parasitica (strain CBS 223.65)</name>
    <dbReference type="NCBI Taxonomy" id="695850"/>
    <lineage>
        <taxon>Eukaryota</taxon>
        <taxon>Sar</taxon>
        <taxon>Stramenopiles</taxon>
        <taxon>Oomycota</taxon>
        <taxon>Saprolegniomycetes</taxon>
        <taxon>Saprolegniales</taxon>
        <taxon>Saprolegniaceae</taxon>
        <taxon>Saprolegnia</taxon>
    </lineage>
</organism>
<gene>
    <name evidence="1" type="ORF">SPRG_11749</name>
</gene>